<evidence type="ECO:0000313" key="11">
    <source>
        <dbReference type="Proteomes" id="UP001174936"/>
    </source>
</evidence>
<feature type="region of interest" description="Disordered" evidence="8">
    <location>
        <begin position="1"/>
        <end position="80"/>
    </location>
</feature>
<keyword evidence="6 7" id="KW-0539">Nucleus</keyword>
<evidence type="ECO:0000313" key="10">
    <source>
        <dbReference type="EMBL" id="KAK0652938.1"/>
    </source>
</evidence>
<dbReference type="GO" id="GO:0016592">
    <property type="term" value="C:mediator complex"/>
    <property type="evidence" value="ECO:0007669"/>
    <property type="project" value="InterPro"/>
</dbReference>
<evidence type="ECO:0000256" key="1">
    <source>
        <dbReference type="ARBA" id="ARBA00004123"/>
    </source>
</evidence>
<dbReference type="Pfam" id="PF10744">
    <property type="entry name" value="Med1"/>
    <property type="match status" value="1"/>
</dbReference>
<feature type="compositionally biased region" description="Polar residues" evidence="8">
    <location>
        <begin position="554"/>
        <end position="569"/>
    </location>
</feature>
<keyword evidence="11" id="KW-1185">Reference proteome</keyword>
<sequence length="676" mass="73146">MATPNTGAAAMKQVLSQQGKTPSQSQSQTGAAATPPVSTPFSAAQAAFSPHGPRSSPSQVKKSPATAQSGTVGSHPSVPVNFDSPSTAAAFSALQIGTGLDLGLQGLDGLGALGRNTDDERAKRLDAVIDILSTTKGVVSEAGLERLAKKLELEVLWENGMGVDAAKKSLIVGGSALELVVVFSSPDVVESVSLNFPDSADIVKKHAGEAGKILTDNLRLAENQSPLTKQVDSFVENFERIANLDKLSVHPKLDLHEAVAGIFESINRLHDWETQRAREDPAIASRGELYLENYVRCIKSGTPSMNARARVGLTIDYWKEKRRLSPVNRPWLKIWSILVGCAPLRDISVNPVRVSDKWISPSIEKVALPDELQTGPMLDWLQPEPTFLDGDSSAGGSAADALQPGGSLLGPRLPEVTFLATFDPPVHISLSLWQQIAASGCGLPGIDVQNLKSFDTLIFPIAPGTPYDPSEPRTITCTKQVTVQQIVPGKTIWRTETHRNKLFVYKPIYGKTVTEVTFSHPQQIVNMLPYLRQYAYLSTLLEKSFKEKPEPASTPASKPEIQTSTNTTTSMDDFGAFMEGQSVAAVENPLEVDVTLTIQPVPRLQILFPFKSITADVVLEIRENGDVHIVSQNILDETNAVAPDGRQRSVADLGGILQLFEDIGEWCEFIRAKWAV</sequence>
<evidence type="ECO:0000256" key="2">
    <source>
        <dbReference type="ARBA" id="ARBA00006210"/>
    </source>
</evidence>
<evidence type="ECO:0000256" key="7">
    <source>
        <dbReference type="RuleBase" id="RU364059"/>
    </source>
</evidence>
<name>A0AA39YI06_9PEZI</name>
<protein>
    <recommendedName>
        <fullName evidence="7">Mediator of RNA polymerase II transcription subunit 1</fullName>
    </recommendedName>
    <alternativeName>
        <fullName evidence="7">Mediator complex subunit 1</fullName>
    </alternativeName>
</protein>
<dbReference type="AlphaFoldDB" id="A0AA39YI06"/>
<evidence type="ECO:0000256" key="5">
    <source>
        <dbReference type="ARBA" id="ARBA00023163"/>
    </source>
</evidence>
<dbReference type="Proteomes" id="UP001174936">
    <property type="component" value="Unassembled WGS sequence"/>
</dbReference>
<comment type="function">
    <text evidence="7">Component of the Mediator complex, a coactivator involved in the regulated transcription of nearly all RNA polymerase II-dependent genes. Mediator functions as a bridge to convey information from gene-specific regulatory proteins to the basal RNA polymerase II transcription machinery. Mediator is recruited to promoters by direct interactions with regulatory proteins and serves as a scaffold for the assembly of a functional preinitiation complex with RNA polymerase II and the general transcription factors.</text>
</comment>
<comment type="subcellular location">
    <subcellularLocation>
        <location evidence="1 7">Nucleus</location>
    </subcellularLocation>
</comment>
<accession>A0AA39YI06</accession>
<keyword evidence="3 7" id="KW-0805">Transcription regulation</keyword>
<evidence type="ECO:0000256" key="3">
    <source>
        <dbReference type="ARBA" id="ARBA00023015"/>
    </source>
</evidence>
<dbReference type="InterPro" id="IPR019680">
    <property type="entry name" value="Mediator_Med1"/>
</dbReference>
<feature type="domain" description="Mediator complex subunit Med1" evidence="9">
    <location>
        <begin position="126"/>
        <end position="546"/>
    </location>
</feature>
<comment type="caution">
    <text evidence="10">The sequence shown here is derived from an EMBL/GenBank/DDBJ whole genome shotgun (WGS) entry which is preliminary data.</text>
</comment>
<proteinExistence type="inferred from homology"/>
<feature type="compositionally biased region" description="Polar residues" evidence="8">
    <location>
        <begin position="14"/>
        <end position="31"/>
    </location>
</feature>
<organism evidence="10 11">
    <name type="scientific">Cercophora newfieldiana</name>
    <dbReference type="NCBI Taxonomy" id="92897"/>
    <lineage>
        <taxon>Eukaryota</taxon>
        <taxon>Fungi</taxon>
        <taxon>Dikarya</taxon>
        <taxon>Ascomycota</taxon>
        <taxon>Pezizomycotina</taxon>
        <taxon>Sordariomycetes</taxon>
        <taxon>Sordariomycetidae</taxon>
        <taxon>Sordariales</taxon>
        <taxon>Lasiosphaeriaceae</taxon>
        <taxon>Cercophora</taxon>
    </lineage>
</organism>
<keyword evidence="4 7" id="KW-0010">Activator</keyword>
<reference evidence="10" key="1">
    <citation type="submission" date="2023-06" db="EMBL/GenBank/DDBJ databases">
        <title>Genome-scale phylogeny and comparative genomics of the fungal order Sordariales.</title>
        <authorList>
            <consortium name="Lawrence Berkeley National Laboratory"/>
            <person name="Hensen N."/>
            <person name="Bonometti L."/>
            <person name="Westerberg I."/>
            <person name="Brannstrom I.O."/>
            <person name="Guillou S."/>
            <person name="Cros-Aarteil S."/>
            <person name="Calhoun S."/>
            <person name="Haridas S."/>
            <person name="Kuo A."/>
            <person name="Mondo S."/>
            <person name="Pangilinan J."/>
            <person name="Riley R."/>
            <person name="Labutti K."/>
            <person name="Andreopoulos B."/>
            <person name="Lipzen A."/>
            <person name="Chen C."/>
            <person name="Yanf M."/>
            <person name="Daum C."/>
            <person name="Ng V."/>
            <person name="Clum A."/>
            <person name="Steindorff A."/>
            <person name="Ohm R."/>
            <person name="Martin F."/>
            <person name="Silar P."/>
            <person name="Natvig D."/>
            <person name="Lalanne C."/>
            <person name="Gautier V."/>
            <person name="Ament-Velasquez S.L."/>
            <person name="Kruys A."/>
            <person name="Hutchinson M.I."/>
            <person name="Powell A.J."/>
            <person name="Barry K."/>
            <person name="Miller A.N."/>
            <person name="Grigoriev I.V."/>
            <person name="Debuchy R."/>
            <person name="Gladieux P."/>
            <person name="Thoren M.H."/>
            <person name="Johannesson H."/>
        </authorList>
    </citation>
    <scope>NUCLEOTIDE SEQUENCE</scope>
    <source>
        <strain evidence="10">SMH2532-1</strain>
    </source>
</reference>
<dbReference type="PANTHER" id="PTHR35041">
    <property type="entry name" value="MEDIATOR OF RNA POLYMERASE II TRANSCRIPTION SUBUNIT 1"/>
    <property type="match status" value="1"/>
</dbReference>
<feature type="region of interest" description="Disordered" evidence="8">
    <location>
        <begin position="547"/>
        <end position="569"/>
    </location>
</feature>
<evidence type="ECO:0000259" key="9">
    <source>
        <dbReference type="Pfam" id="PF10744"/>
    </source>
</evidence>
<comment type="similarity">
    <text evidence="2 7">Belongs to the Mediator complex subunit 1 family.</text>
</comment>
<dbReference type="GO" id="GO:0003712">
    <property type="term" value="F:transcription coregulator activity"/>
    <property type="evidence" value="ECO:0007669"/>
    <property type="project" value="InterPro"/>
</dbReference>
<dbReference type="GO" id="GO:0045944">
    <property type="term" value="P:positive regulation of transcription by RNA polymerase II"/>
    <property type="evidence" value="ECO:0007669"/>
    <property type="project" value="UniProtKB-ARBA"/>
</dbReference>
<keyword evidence="5 7" id="KW-0804">Transcription</keyword>
<gene>
    <name evidence="10" type="ORF">B0T16DRAFT_407073</name>
</gene>
<feature type="compositionally biased region" description="Polar residues" evidence="8">
    <location>
        <begin position="55"/>
        <end position="74"/>
    </location>
</feature>
<evidence type="ECO:0000256" key="4">
    <source>
        <dbReference type="ARBA" id="ARBA00023159"/>
    </source>
</evidence>
<dbReference type="EMBL" id="JAULSV010000002">
    <property type="protein sequence ID" value="KAK0652938.1"/>
    <property type="molecule type" value="Genomic_DNA"/>
</dbReference>
<dbReference type="PANTHER" id="PTHR35041:SF4">
    <property type="entry name" value="MEDIATOR OF RNA POLYMERASE II TRANSCRIPTION SUBUNIT 1"/>
    <property type="match status" value="1"/>
</dbReference>
<evidence type="ECO:0000256" key="8">
    <source>
        <dbReference type="SAM" id="MobiDB-lite"/>
    </source>
</evidence>
<evidence type="ECO:0000256" key="6">
    <source>
        <dbReference type="ARBA" id="ARBA00023242"/>
    </source>
</evidence>